<dbReference type="GO" id="GO:0016740">
    <property type="term" value="F:transferase activity"/>
    <property type="evidence" value="ECO:0007669"/>
    <property type="project" value="UniProtKB-KW"/>
</dbReference>
<dbReference type="InterPro" id="IPR011989">
    <property type="entry name" value="ARM-like"/>
</dbReference>
<reference evidence="5 6" key="1">
    <citation type="journal article" date="2019" name="Nat. Med.">
        <title>A library of human gut bacterial isolates paired with longitudinal multiomics data enables mechanistic microbiome research.</title>
        <authorList>
            <person name="Poyet M."/>
            <person name="Groussin M."/>
            <person name="Gibbons S.M."/>
            <person name="Avila-Pacheco J."/>
            <person name="Jiang X."/>
            <person name="Kearney S.M."/>
            <person name="Perrotta A.R."/>
            <person name="Berdy B."/>
            <person name="Zhao S."/>
            <person name="Lieberman T.D."/>
            <person name="Swanson P.K."/>
            <person name="Smith M."/>
            <person name="Roesemann S."/>
            <person name="Alexander J.E."/>
            <person name="Rich S.A."/>
            <person name="Livny J."/>
            <person name="Vlamakis H."/>
            <person name="Clish C."/>
            <person name="Bullock K."/>
            <person name="Deik A."/>
            <person name="Scott J."/>
            <person name="Pierce K.A."/>
            <person name="Xavier R.J."/>
            <person name="Alm E.J."/>
        </authorList>
    </citation>
    <scope>NUCLEOTIDE SEQUENCE [LARGE SCALE GENOMIC DNA]</scope>
    <source>
        <strain evidence="5 6">BIOML-A58</strain>
    </source>
</reference>
<evidence type="ECO:0000313" key="6">
    <source>
        <dbReference type="Proteomes" id="UP000434604"/>
    </source>
</evidence>
<feature type="domain" description="Sulfatase N-terminal" evidence="4">
    <location>
        <begin position="30"/>
        <end position="310"/>
    </location>
</feature>
<sequence>MKSLVCSFTTLCVIGNFLPAKGQELKEIRPNFVWFMAEDVSKHYLSLYNDGSYGAVTPNLEKLATEGIIFNNAYSNAPVSSAARTTLITGCYATRLGCSYHRRMEEVPLPKGVNMFPAYLRKAGYYTFNASKTDYNCILDETAWDVVGGKLCEWHNRPNKKKPFFLVRTNVLTHESNLLFPKSRLRETRTNNLPDNVFVHPYHPNTELFRYTYATFYDCIQDSDKELGKLMRMLEENGELDNTFIFYFGDNGGALPGTKGYTTEGGMQVPLVVYVPARWRDKIPLKIGTKVDGFVSFVDFGPTLLHLAGVDARQEMDGIPFLGTDISLKQLNERNEVYGYGDRFGELYAFNRTLRQGKFKYSRNFLSYHPKSLYSNYRYKQAAFCEWRELYEAGKLNAVQSRFFEPQKAEELYDLSIDPYETCNLADSPAYDSILKGLRKLLKSKMIGEHDLGLFPECEWLYYGKQSPTEFGLNSWTSIKKYSDIADLELGSFEEAETILRKVLNSTDPVERYWGVTVCAAFGDKASSLYDELDKLLNDSRGYVRSRAVIAMIRSQSRSVNVEDIMKQALLLSKSSAESLLILNDMTYLHDVLSYNFILRPTELLQSSNEIRNRLEYLNN</sequence>
<dbReference type="GO" id="GO:0004065">
    <property type="term" value="F:arylsulfatase activity"/>
    <property type="evidence" value="ECO:0007669"/>
    <property type="project" value="TreeGrafter"/>
</dbReference>
<feature type="modified residue" description="3-oxoalanine (Ser)" evidence="3">
    <location>
        <position position="80"/>
    </location>
</feature>
<dbReference type="PANTHER" id="PTHR42693">
    <property type="entry name" value="ARYLSULFATASE FAMILY MEMBER"/>
    <property type="match status" value="1"/>
</dbReference>
<evidence type="ECO:0000256" key="1">
    <source>
        <dbReference type="ARBA" id="ARBA00008779"/>
    </source>
</evidence>
<evidence type="ECO:0000259" key="4">
    <source>
        <dbReference type="Pfam" id="PF00884"/>
    </source>
</evidence>
<evidence type="ECO:0000313" key="5">
    <source>
        <dbReference type="EMBL" id="KAB6146734.1"/>
    </source>
</evidence>
<dbReference type="CDD" id="cd16027">
    <property type="entry name" value="SGSH"/>
    <property type="match status" value="1"/>
</dbReference>
<dbReference type="EMBL" id="WDED01000022">
    <property type="protein sequence ID" value="KAB6146734.1"/>
    <property type="molecule type" value="Genomic_DNA"/>
</dbReference>
<dbReference type="SUPFAM" id="SSF53649">
    <property type="entry name" value="Alkaline phosphatase-like"/>
    <property type="match status" value="1"/>
</dbReference>
<comment type="caution">
    <text evidence="5">The sequence shown here is derived from an EMBL/GenBank/DDBJ whole genome shotgun (WGS) entry which is preliminary data.</text>
</comment>
<protein>
    <submittedName>
        <fullName evidence="5">Sulfatase-like hydrolase/transferase</fullName>
    </submittedName>
</protein>
<comment type="similarity">
    <text evidence="1">Belongs to the sulfatase family.</text>
</comment>
<evidence type="ECO:0000256" key="3">
    <source>
        <dbReference type="PIRSR" id="PIRSR600917-52"/>
    </source>
</evidence>
<dbReference type="Pfam" id="PF00884">
    <property type="entry name" value="Sulfatase"/>
    <property type="match status" value="1"/>
</dbReference>
<name>A0A7J5PVV1_9BACE</name>
<dbReference type="PANTHER" id="PTHR42693:SF53">
    <property type="entry name" value="ENDO-4-O-SULFATASE"/>
    <property type="match status" value="1"/>
</dbReference>
<dbReference type="Gene3D" id="3.40.720.10">
    <property type="entry name" value="Alkaline Phosphatase, subunit A"/>
    <property type="match status" value="1"/>
</dbReference>
<dbReference type="RefSeq" id="WP_151935076.1">
    <property type="nucleotide sequence ID" value="NZ_WDED01000022.1"/>
</dbReference>
<accession>A0A7J5PVV1</accession>
<evidence type="ECO:0000256" key="2">
    <source>
        <dbReference type="ARBA" id="ARBA00022801"/>
    </source>
</evidence>
<comment type="PTM">
    <text evidence="3">The conversion to 3-oxoalanine (also known as C-formylglycine, FGly), of a serine or cysteine residue in prokaryotes and of a cysteine residue in eukaryotes, is critical for catalytic activity.</text>
</comment>
<keyword evidence="5" id="KW-0808">Transferase</keyword>
<dbReference type="Proteomes" id="UP000434604">
    <property type="component" value="Unassembled WGS sequence"/>
</dbReference>
<gene>
    <name evidence="5" type="ORF">GA398_15175</name>
</gene>
<dbReference type="Gene3D" id="1.25.10.10">
    <property type="entry name" value="Leucine-rich Repeat Variant"/>
    <property type="match status" value="1"/>
</dbReference>
<dbReference type="InterPro" id="IPR000917">
    <property type="entry name" value="Sulfatase_N"/>
</dbReference>
<organism evidence="5 6">
    <name type="scientific">Bacteroides xylanisolvens</name>
    <dbReference type="NCBI Taxonomy" id="371601"/>
    <lineage>
        <taxon>Bacteria</taxon>
        <taxon>Pseudomonadati</taxon>
        <taxon>Bacteroidota</taxon>
        <taxon>Bacteroidia</taxon>
        <taxon>Bacteroidales</taxon>
        <taxon>Bacteroidaceae</taxon>
        <taxon>Bacteroides</taxon>
    </lineage>
</organism>
<keyword evidence="2 5" id="KW-0378">Hydrolase</keyword>
<dbReference type="AlphaFoldDB" id="A0A7J5PVV1"/>
<dbReference type="InterPro" id="IPR017850">
    <property type="entry name" value="Alkaline_phosphatase_core_sf"/>
</dbReference>
<dbReference type="InterPro" id="IPR050738">
    <property type="entry name" value="Sulfatase"/>
</dbReference>
<proteinExistence type="inferred from homology"/>